<dbReference type="GO" id="GO:0043565">
    <property type="term" value="F:sequence-specific DNA binding"/>
    <property type="evidence" value="ECO:0007669"/>
    <property type="project" value="InterPro"/>
</dbReference>
<evidence type="ECO:0000256" key="2">
    <source>
        <dbReference type="ARBA" id="ARBA00008711"/>
    </source>
</evidence>
<dbReference type="Gene3D" id="3.30.160.70">
    <property type="entry name" value="Methylated DNA-protein cysteine methyltransferase domain"/>
    <property type="match status" value="1"/>
</dbReference>
<dbReference type="Pfam" id="PF12833">
    <property type="entry name" value="HTH_18"/>
    <property type="match status" value="1"/>
</dbReference>
<evidence type="ECO:0000259" key="11">
    <source>
        <dbReference type="PROSITE" id="PS01124"/>
    </source>
</evidence>
<dbReference type="InterPro" id="IPR036217">
    <property type="entry name" value="MethylDNA_cys_MeTrfase_DNAb"/>
</dbReference>
<proteinExistence type="inferred from homology"/>
<dbReference type="InterPro" id="IPR018060">
    <property type="entry name" value="HTH_AraC"/>
</dbReference>
<comment type="catalytic activity">
    <reaction evidence="10">
        <text>a 6-O-methyl-2'-deoxyguanosine in DNA + L-cysteinyl-[protein] = S-methyl-L-cysteinyl-[protein] + a 2'-deoxyguanosine in DNA</text>
        <dbReference type="Rhea" id="RHEA:24000"/>
        <dbReference type="Rhea" id="RHEA-COMP:10131"/>
        <dbReference type="Rhea" id="RHEA-COMP:10132"/>
        <dbReference type="Rhea" id="RHEA-COMP:11367"/>
        <dbReference type="Rhea" id="RHEA-COMP:11368"/>
        <dbReference type="ChEBI" id="CHEBI:29950"/>
        <dbReference type="ChEBI" id="CHEBI:82612"/>
        <dbReference type="ChEBI" id="CHEBI:85445"/>
        <dbReference type="ChEBI" id="CHEBI:85448"/>
        <dbReference type="EC" id="2.1.1.63"/>
    </reaction>
</comment>
<dbReference type="SUPFAM" id="SSF46689">
    <property type="entry name" value="Homeodomain-like"/>
    <property type="match status" value="1"/>
</dbReference>
<dbReference type="GO" id="GO:0003908">
    <property type="term" value="F:methylated-DNA-[protein]-cysteine S-methyltransferase activity"/>
    <property type="evidence" value="ECO:0007669"/>
    <property type="project" value="UniProtKB-EC"/>
</dbReference>
<dbReference type="InterPro" id="IPR036631">
    <property type="entry name" value="MGMT_N_sf"/>
</dbReference>
<dbReference type="InterPro" id="IPR014048">
    <property type="entry name" value="MethylDNA_cys_MeTrfase_DNA-bd"/>
</dbReference>
<dbReference type="PANTHER" id="PTHR10815">
    <property type="entry name" value="METHYLATED-DNA--PROTEIN-CYSTEINE METHYLTRANSFERASE"/>
    <property type="match status" value="1"/>
</dbReference>
<dbReference type="SUPFAM" id="SSF46767">
    <property type="entry name" value="Methylated DNA-protein cysteine methyltransferase, C-terminal domain"/>
    <property type="match status" value="1"/>
</dbReference>
<dbReference type="CDD" id="cd06445">
    <property type="entry name" value="ATase"/>
    <property type="match status" value="1"/>
</dbReference>
<dbReference type="Proteomes" id="UP000286954">
    <property type="component" value="Chromosome"/>
</dbReference>
<keyword evidence="7" id="KW-0805">Transcription regulation</keyword>
<evidence type="ECO:0000256" key="4">
    <source>
        <dbReference type="ARBA" id="ARBA00022603"/>
    </source>
</evidence>
<dbReference type="GO" id="GO:0003700">
    <property type="term" value="F:DNA-binding transcription factor activity"/>
    <property type="evidence" value="ECO:0007669"/>
    <property type="project" value="InterPro"/>
</dbReference>
<dbReference type="SMART" id="SM00342">
    <property type="entry name" value="HTH_ARAC"/>
    <property type="match status" value="1"/>
</dbReference>
<dbReference type="EMBL" id="CP018911">
    <property type="protein sequence ID" value="AZU02675.1"/>
    <property type="molecule type" value="Genomic_DNA"/>
</dbReference>
<evidence type="ECO:0000256" key="10">
    <source>
        <dbReference type="ARBA" id="ARBA00049348"/>
    </source>
</evidence>
<evidence type="ECO:0000256" key="3">
    <source>
        <dbReference type="ARBA" id="ARBA00011918"/>
    </source>
</evidence>
<reference evidence="12 13" key="1">
    <citation type="submission" date="2016-12" db="EMBL/GenBank/DDBJ databases">
        <title>The genome of dimorphic prosthecate Glycocaulis alkaliphilus 6b-8t, isolated from crude oil dictates its adaptability in petroleum environments.</title>
        <authorList>
            <person name="Wu X.-L."/>
            <person name="Geng S."/>
        </authorList>
    </citation>
    <scope>NUCLEOTIDE SEQUENCE [LARGE SCALE GENOMIC DNA]</scope>
    <source>
        <strain evidence="12 13">6B-8</strain>
    </source>
</reference>
<dbReference type="PROSITE" id="PS00374">
    <property type="entry name" value="MGMT"/>
    <property type="match status" value="1"/>
</dbReference>
<evidence type="ECO:0000256" key="9">
    <source>
        <dbReference type="ARBA" id="ARBA00023204"/>
    </source>
</evidence>
<dbReference type="InterPro" id="IPR009057">
    <property type="entry name" value="Homeodomain-like_sf"/>
</dbReference>
<evidence type="ECO:0000256" key="1">
    <source>
        <dbReference type="ARBA" id="ARBA00001286"/>
    </source>
</evidence>
<name>A0A3T0E5M9_9PROT</name>
<gene>
    <name evidence="12" type="ORF">X907_0125</name>
</gene>
<dbReference type="FunFam" id="1.10.10.10:FF:000214">
    <property type="entry name" value="Methylated-DNA--protein-cysteine methyltransferase"/>
    <property type="match status" value="1"/>
</dbReference>
<evidence type="ECO:0000256" key="7">
    <source>
        <dbReference type="ARBA" id="ARBA00023015"/>
    </source>
</evidence>
<keyword evidence="6" id="KW-0227">DNA damage</keyword>
<keyword evidence="9" id="KW-0234">DNA repair</keyword>
<dbReference type="Pfam" id="PF01035">
    <property type="entry name" value="DNA_binding_1"/>
    <property type="match status" value="1"/>
</dbReference>
<dbReference type="InterPro" id="IPR036388">
    <property type="entry name" value="WH-like_DNA-bd_sf"/>
</dbReference>
<evidence type="ECO:0000256" key="5">
    <source>
        <dbReference type="ARBA" id="ARBA00022679"/>
    </source>
</evidence>
<dbReference type="GO" id="GO:0032259">
    <property type="term" value="P:methylation"/>
    <property type="evidence" value="ECO:0007669"/>
    <property type="project" value="UniProtKB-KW"/>
</dbReference>
<keyword evidence="5" id="KW-0808">Transferase</keyword>
<comment type="similarity">
    <text evidence="2">Belongs to the MGMT family.</text>
</comment>
<dbReference type="OrthoDB" id="9802228at2"/>
<accession>A0A3T0E5M9</accession>
<dbReference type="KEGG" id="gak:X907_0125"/>
<dbReference type="SUPFAM" id="SSF53155">
    <property type="entry name" value="Methylated DNA-protein cysteine methyltransferase domain"/>
    <property type="match status" value="1"/>
</dbReference>
<feature type="domain" description="HTH araC/xylS-type" evidence="11">
    <location>
        <begin position="25"/>
        <end position="122"/>
    </location>
</feature>
<dbReference type="InterPro" id="IPR001497">
    <property type="entry name" value="MethylDNA_cys_MeTrfase_AS"/>
</dbReference>
<keyword evidence="4" id="KW-0489">Methyltransferase</keyword>
<sequence length="289" mass="30975">MTDLASPSETVPALALRASDYPRINAALDFIGAHWEEQPSLERIAQAAGLSPHHFQRVFTRWTGASPKRMIAALTHASARRLMREGASVLEAALETGLSGPSRLHDVFIAEEAVTPGNARSAGIGLEFAIGHAPTPFGTGVFLIAPRGLSALAFADAGREAEAEADLRSRFPAADFTVDHTAADHYAQAIFGGGGIRPVPLVLYGTPWRRQVWRALLAIPPGETTSYGEIARDVRTMKASRAVGAAVGANPVSWLIPCHRVLASDGRLNGYHWGLERKRAMLAYEAATR</sequence>
<protein>
    <recommendedName>
        <fullName evidence="3">methylated-DNA--[protein]-cysteine S-methyltransferase</fullName>
        <ecNumber evidence="3">2.1.1.63</ecNumber>
    </recommendedName>
</protein>
<comment type="catalytic activity">
    <reaction evidence="1">
        <text>a 4-O-methyl-thymidine in DNA + L-cysteinyl-[protein] = a thymidine in DNA + S-methyl-L-cysteinyl-[protein]</text>
        <dbReference type="Rhea" id="RHEA:53428"/>
        <dbReference type="Rhea" id="RHEA-COMP:10131"/>
        <dbReference type="Rhea" id="RHEA-COMP:10132"/>
        <dbReference type="Rhea" id="RHEA-COMP:13555"/>
        <dbReference type="Rhea" id="RHEA-COMP:13556"/>
        <dbReference type="ChEBI" id="CHEBI:29950"/>
        <dbReference type="ChEBI" id="CHEBI:82612"/>
        <dbReference type="ChEBI" id="CHEBI:137386"/>
        <dbReference type="ChEBI" id="CHEBI:137387"/>
        <dbReference type="EC" id="2.1.1.63"/>
    </reaction>
</comment>
<evidence type="ECO:0000256" key="6">
    <source>
        <dbReference type="ARBA" id="ARBA00022763"/>
    </source>
</evidence>
<dbReference type="Gene3D" id="1.10.10.60">
    <property type="entry name" value="Homeodomain-like"/>
    <property type="match status" value="1"/>
</dbReference>
<dbReference type="RefSeq" id="WP_127565138.1">
    <property type="nucleotide sequence ID" value="NZ_BMFB01000004.1"/>
</dbReference>
<keyword evidence="13" id="KW-1185">Reference proteome</keyword>
<keyword evidence="8" id="KW-0804">Transcription</keyword>
<dbReference type="PANTHER" id="PTHR10815:SF13">
    <property type="entry name" value="METHYLATED-DNA--PROTEIN-CYSTEINE METHYLTRANSFERASE"/>
    <property type="match status" value="1"/>
</dbReference>
<evidence type="ECO:0000313" key="12">
    <source>
        <dbReference type="EMBL" id="AZU02675.1"/>
    </source>
</evidence>
<dbReference type="PROSITE" id="PS01124">
    <property type="entry name" value="HTH_ARAC_FAMILY_2"/>
    <property type="match status" value="1"/>
</dbReference>
<evidence type="ECO:0000256" key="8">
    <source>
        <dbReference type="ARBA" id="ARBA00023163"/>
    </source>
</evidence>
<dbReference type="NCBIfam" id="TIGR00589">
    <property type="entry name" value="ogt"/>
    <property type="match status" value="1"/>
</dbReference>
<dbReference type="AlphaFoldDB" id="A0A3T0E5M9"/>
<dbReference type="GO" id="GO:0006281">
    <property type="term" value="P:DNA repair"/>
    <property type="evidence" value="ECO:0007669"/>
    <property type="project" value="UniProtKB-KW"/>
</dbReference>
<dbReference type="Gene3D" id="1.10.10.10">
    <property type="entry name" value="Winged helix-like DNA-binding domain superfamily/Winged helix DNA-binding domain"/>
    <property type="match status" value="1"/>
</dbReference>
<dbReference type="EC" id="2.1.1.63" evidence="3"/>
<organism evidence="12 13">
    <name type="scientific">Glycocaulis alkaliphilus</name>
    <dbReference type="NCBI Taxonomy" id="1434191"/>
    <lineage>
        <taxon>Bacteria</taxon>
        <taxon>Pseudomonadati</taxon>
        <taxon>Pseudomonadota</taxon>
        <taxon>Alphaproteobacteria</taxon>
        <taxon>Maricaulales</taxon>
        <taxon>Maricaulaceae</taxon>
        <taxon>Glycocaulis</taxon>
    </lineage>
</organism>
<evidence type="ECO:0000313" key="13">
    <source>
        <dbReference type="Proteomes" id="UP000286954"/>
    </source>
</evidence>